<comment type="catalytic activity">
    <reaction evidence="3">
        <text>adenosine + phosphate = alpha-D-ribose 1-phosphate + adenine</text>
        <dbReference type="Rhea" id="RHEA:27642"/>
        <dbReference type="ChEBI" id="CHEBI:16335"/>
        <dbReference type="ChEBI" id="CHEBI:16708"/>
        <dbReference type="ChEBI" id="CHEBI:43474"/>
        <dbReference type="ChEBI" id="CHEBI:57720"/>
        <dbReference type="EC" id="2.4.2.1"/>
    </reaction>
</comment>
<keyword evidence="5" id="KW-1185">Reference proteome</keyword>
<comment type="catalytic activity">
    <reaction evidence="3">
        <text>xanthosine + phosphate = alpha-D-ribose 1-phosphate + xanthine</text>
        <dbReference type="Rhea" id="RHEA:27638"/>
        <dbReference type="ChEBI" id="CHEBI:17712"/>
        <dbReference type="ChEBI" id="CHEBI:18107"/>
        <dbReference type="ChEBI" id="CHEBI:43474"/>
        <dbReference type="ChEBI" id="CHEBI:57720"/>
        <dbReference type="EC" id="2.4.2.1"/>
    </reaction>
</comment>
<dbReference type="GO" id="GO:0009032">
    <property type="term" value="F:thymidine phosphorylase activity"/>
    <property type="evidence" value="ECO:0007669"/>
    <property type="project" value="RHEA"/>
</dbReference>
<dbReference type="SUPFAM" id="SSF51182">
    <property type="entry name" value="RmlC-like cupins"/>
    <property type="match status" value="1"/>
</dbReference>
<dbReference type="EC" id="2.4.2.2" evidence="3"/>
<comment type="catalytic activity">
    <reaction evidence="3">
        <text>a purine D-ribonucleoside + phosphate = a purine nucleobase + alpha-D-ribose 1-phosphate</text>
        <dbReference type="Rhea" id="RHEA:19805"/>
        <dbReference type="ChEBI" id="CHEBI:26386"/>
        <dbReference type="ChEBI" id="CHEBI:43474"/>
        <dbReference type="ChEBI" id="CHEBI:57720"/>
        <dbReference type="ChEBI" id="CHEBI:142355"/>
        <dbReference type="EC" id="2.4.2.1"/>
    </reaction>
</comment>
<dbReference type="InterPro" id="IPR011051">
    <property type="entry name" value="RmlC_Cupin_sf"/>
</dbReference>
<evidence type="ECO:0000313" key="5">
    <source>
        <dbReference type="Proteomes" id="UP000199072"/>
    </source>
</evidence>
<comment type="similarity">
    <text evidence="3">Belongs to the nucleoside phosphorylase PpnP family.</text>
</comment>
<evidence type="ECO:0000256" key="1">
    <source>
        <dbReference type="ARBA" id="ARBA00022676"/>
    </source>
</evidence>
<comment type="catalytic activity">
    <reaction evidence="3">
        <text>cytidine + phosphate = cytosine + alpha-D-ribose 1-phosphate</text>
        <dbReference type="Rhea" id="RHEA:52540"/>
        <dbReference type="ChEBI" id="CHEBI:16040"/>
        <dbReference type="ChEBI" id="CHEBI:17562"/>
        <dbReference type="ChEBI" id="CHEBI:43474"/>
        <dbReference type="ChEBI" id="CHEBI:57720"/>
        <dbReference type="EC" id="2.4.2.2"/>
    </reaction>
</comment>
<dbReference type="EMBL" id="FNAI01000003">
    <property type="protein sequence ID" value="SDD91837.1"/>
    <property type="molecule type" value="Genomic_DNA"/>
</dbReference>
<reference evidence="4 5" key="1">
    <citation type="submission" date="2016-10" db="EMBL/GenBank/DDBJ databases">
        <authorList>
            <person name="de Groot N.N."/>
        </authorList>
    </citation>
    <scope>NUCLEOTIDE SEQUENCE [LARGE SCALE GENOMIC DNA]</scope>
    <source>
        <strain evidence="4 5">47C3B</strain>
    </source>
</reference>
<dbReference type="AlphaFoldDB" id="A0A1G6YQB4"/>
<name>A0A1G6YQB4_9SPHI</name>
<evidence type="ECO:0000256" key="3">
    <source>
        <dbReference type="HAMAP-Rule" id="MF_01537"/>
    </source>
</evidence>
<comment type="catalytic activity">
    <reaction evidence="3">
        <text>guanosine + phosphate = alpha-D-ribose 1-phosphate + guanine</text>
        <dbReference type="Rhea" id="RHEA:13233"/>
        <dbReference type="ChEBI" id="CHEBI:16235"/>
        <dbReference type="ChEBI" id="CHEBI:16750"/>
        <dbReference type="ChEBI" id="CHEBI:43474"/>
        <dbReference type="ChEBI" id="CHEBI:57720"/>
        <dbReference type="EC" id="2.4.2.1"/>
    </reaction>
</comment>
<accession>A0A1G6YQB4</accession>
<proteinExistence type="inferred from homology"/>
<evidence type="ECO:0000313" key="4">
    <source>
        <dbReference type="EMBL" id="SDD91837.1"/>
    </source>
</evidence>
<comment type="catalytic activity">
    <reaction evidence="3">
        <text>inosine + phosphate = alpha-D-ribose 1-phosphate + hypoxanthine</text>
        <dbReference type="Rhea" id="RHEA:27646"/>
        <dbReference type="ChEBI" id="CHEBI:17368"/>
        <dbReference type="ChEBI" id="CHEBI:17596"/>
        <dbReference type="ChEBI" id="CHEBI:43474"/>
        <dbReference type="ChEBI" id="CHEBI:57720"/>
        <dbReference type="EC" id="2.4.2.1"/>
    </reaction>
</comment>
<comment type="catalytic activity">
    <reaction evidence="3">
        <text>uridine + phosphate = alpha-D-ribose 1-phosphate + uracil</text>
        <dbReference type="Rhea" id="RHEA:24388"/>
        <dbReference type="ChEBI" id="CHEBI:16704"/>
        <dbReference type="ChEBI" id="CHEBI:17568"/>
        <dbReference type="ChEBI" id="CHEBI:43474"/>
        <dbReference type="ChEBI" id="CHEBI:57720"/>
        <dbReference type="EC" id="2.4.2.2"/>
    </reaction>
</comment>
<dbReference type="EC" id="2.4.2.1" evidence="3"/>
<sequence length="112" mass="12517">MFLLNKSFYLSILGTKITSMINVNEYFEGAVKSLAYTTIQGRSTIGVIEKGEYEFGTSSHETMTVIEGALQALLPGEQEWQTFTNGQSFEVEANTSFKVKTNVQSSYLCTYK</sequence>
<evidence type="ECO:0000256" key="2">
    <source>
        <dbReference type="ARBA" id="ARBA00022679"/>
    </source>
</evidence>
<dbReference type="Pfam" id="PF06865">
    <property type="entry name" value="Ppnp"/>
    <property type="match status" value="1"/>
</dbReference>
<comment type="function">
    <text evidence="3">Catalyzes the phosphorolysis of diverse nucleosides, yielding D-ribose 1-phosphate and the respective free bases. Can use uridine, adenosine, guanosine, cytidine, thymidine, inosine and xanthosine as substrates. Also catalyzes the reverse reactions.</text>
</comment>
<dbReference type="Proteomes" id="UP000199072">
    <property type="component" value="Unassembled WGS sequence"/>
</dbReference>
<protein>
    <recommendedName>
        <fullName evidence="3">Pyrimidine/purine nucleoside phosphorylase</fullName>
        <ecNumber evidence="3">2.4.2.1</ecNumber>
        <ecNumber evidence="3">2.4.2.2</ecNumber>
    </recommendedName>
    <alternativeName>
        <fullName evidence="3">Adenosine phosphorylase</fullName>
    </alternativeName>
    <alternativeName>
        <fullName evidence="3">Cytidine phosphorylase</fullName>
    </alternativeName>
    <alternativeName>
        <fullName evidence="3">Guanosine phosphorylase</fullName>
    </alternativeName>
    <alternativeName>
        <fullName evidence="3">Inosine phosphorylase</fullName>
    </alternativeName>
    <alternativeName>
        <fullName evidence="3">Thymidine phosphorylase</fullName>
    </alternativeName>
    <alternativeName>
        <fullName evidence="3">Uridine phosphorylase</fullName>
    </alternativeName>
    <alternativeName>
        <fullName evidence="3">Xanthosine phosphorylase</fullName>
    </alternativeName>
</protein>
<dbReference type="InterPro" id="IPR009664">
    <property type="entry name" value="Ppnp"/>
</dbReference>
<organism evidence="4 5">
    <name type="scientific">Mucilaginibacter pineti</name>
    <dbReference type="NCBI Taxonomy" id="1391627"/>
    <lineage>
        <taxon>Bacteria</taxon>
        <taxon>Pseudomonadati</taxon>
        <taxon>Bacteroidota</taxon>
        <taxon>Sphingobacteriia</taxon>
        <taxon>Sphingobacteriales</taxon>
        <taxon>Sphingobacteriaceae</taxon>
        <taxon>Mucilaginibacter</taxon>
    </lineage>
</organism>
<keyword evidence="1 3" id="KW-0328">Glycosyltransferase</keyword>
<dbReference type="Gene3D" id="2.60.120.10">
    <property type="entry name" value="Jelly Rolls"/>
    <property type="match status" value="1"/>
</dbReference>
<dbReference type="GO" id="GO:0004850">
    <property type="term" value="F:uridine phosphorylase activity"/>
    <property type="evidence" value="ECO:0007669"/>
    <property type="project" value="RHEA"/>
</dbReference>
<dbReference type="GO" id="GO:0004731">
    <property type="term" value="F:purine-nucleoside phosphorylase activity"/>
    <property type="evidence" value="ECO:0007669"/>
    <property type="project" value="UniProtKB-UniRule"/>
</dbReference>
<dbReference type="HAMAP" id="MF_01537">
    <property type="entry name" value="Nucleos_phosphorylase_PpnP"/>
    <property type="match status" value="1"/>
</dbReference>
<dbReference type="STRING" id="1391627.SAMN05216464_10337"/>
<dbReference type="FunFam" id="2.60.120.10:FF:000016">
    <property type="entry name" value="Pyrimidine/purine nucleoside phosphorylase"/>
    <property type="match status" value="1"/>
</dbReference>
<dbReference type="InterPro" id="IPR014710">
    <property type="entry name" value="RmlC-like_jellyroll"/>
</dbReference>
<dbReference type="PANTHER" id="PTHR36540:SF1">
    <property type="entry name" value="PYRIMIDINE_PURINE NUCLEOSIDE PHOSPHORYLASE"/>
    <property type="match status" value="1"/>
</dbReference>
<dbReference type="GO" id="GO:0005829">
    <property type="term" value="C:cytosol"/>
    <property type="evidence" value="ECO:0007669"/>
    <property type="project" value="TreeGrafter"/>
</dbReference>
<comment type="catalytic activity">
    <reaction evidence="3">
        <text>thymidine + phosphate = 2-deoxy-alpha-D-ribose 1-phosphate + thymine</text>
        <dbReference type="Rhea" id="RHEA:16037"/>
        <dbReference type="ChEBI" id="CHEBI:17748"/>
        <dbReference type="ChEBI" id="CHEBI:17821"/>
        <dbReference type="ChEBI" id="CHEBI:43474"/>
        <dbReference type="ChEBI" id="CHEBI:57259"/>
        <dbReference type="EC" id="2.4.2.2"/>
    </reaction>
</comment>
<dbReference type="CDD" id="cd20296">
    <property type="entry name" value="cupin_PpnP-like"/>
    <property type="match status" value="1"/>
</dbReference>
<keyword evidence="2 3" id="KW-0808">Transferase</keyword>
<dbReference type="PANTHER" id="PTHR36540">
    <property type="entry name" value="PYRIMIDINE/PURINE NUCLEOSIDE PHOSPHORYLASE"/>
    <property type="match status" value="1"/>
</dbReference>
<dbReference type="GO" id="GO:0047975">
    <property type="term" value="F:guanosine phosphorylase activity"/>
    <property type="evidence" value="ECO:0007669"/>
    <property type="project" value="RHEA"/>
</dbReference>
<gene>
    <name evidence="3" type="primary">ppnP</name>
    <name evidence="4" type="ORF">SAMN05216464_10337</name>
</gene>